<dbReference type="InterPro" id="IPR003607">
    <property type="entry name" value="HD/PDEase_dom"/>
</dbReference>
<dbReference type="InterPro" id="IPR043519">
    <property type="entry name" value="NT_sf"/>
</dbReference>
<keyword evidence="3" id="KW-0819">tRNA processing</keyword>
<sequence>MPNTVNRIINTFIKNGFFAYAVGGCVRDSLLNTVPSDWDICTSALPKDIKRLFQKTVDTGIQHGTVSILLDGGIFEVTTFRCDGDYKDHRWPEHVTFTKSITEDLARRDFTVNAMAYNETEGFIDPFGGAKDLKNKCIKCVGDPDTRFLEDALRMLRAVRFAAQKDFKIEEKTLASIQKNAALVQNLSAERVIAEITKILLSDHLEQIKTLYDVGILRFIMPELCKCFDTPQNIKWHIYDVGTHSLTAAQFLEKKSYLRFSALMHDWGKPGTKGKNPDGSDSFRNHAKLSVALAEDFCNRYKFSNADKSKILRLIKFHDRQILPEKKYIKRAVNDVGDDIFLDLINLKRADCKAQNFALTAPRLETYDEIERLYRQIKEDKESFSLKHLAVNGNDLKALGLEGKQIGKALSFLLYHVIDHPEDNQKEILLKKIK</sequence>
<dbReference type="PANTHER" id="PTHR46173:SF1">
    <property type="entry name" value="CCA TRNA NUCLEOTIDYLTRANSFERASE 1, MITOCHONDRIAL"/>
    <property type="match status" value="1"/>
</dbReference>
<dbReference type="GO" id="GO:0046872">
    <property type="term" value="F:metal ion binding"/>
    <property type="evidence" value="ECO:0007669"/>
    <property type="project" value="UniProtKB-KW"/>
</dbReference>
<keyword evidence="4" id="KW-0548">Nucleotidyltransferase</keyword>
<accession>A0A926HZP4</accession>
<dbReference type="Gene3D" id="1.10.3090.10">
    <property type="entry name" value="cca-adding enzyme, domain 2"/>
    <property type="match status" value="1"/>
</dbReference>
<dbReference type="GO" id="GO:0000166">
    <property type="term" value="F:nucleotide binding"/>
    <property type="evidence" value="ECO:0007669"/>
    <property type="project" value="UniProtKB-KW"/>
</dbReference>
<dbReference type="Pfam" id="PF01743">
    <property type="entry name" value="PolyA_pol"/>
    <property type="match status" value="1"/>
</dbReference>
<keyword evidence="14" id="KW-1185">Reference proteome</keyword>
<dbReference type="SUPFAM" id="SSF81891">
    <property type="entry name" value="Poly A polymerase C-terminal region-like"/>
    <property type="match status" value="1"/>
</dbReference>
<feature type="domain" description="tRNA nucleotidyltransferase/poly(A) polymerase RNA and SrmB- binding" evidence="11">
    <location>
        <begin position="166"/>
        <end position="225"/>
    </location>
</feature>
<evidence type="ECO:0000256" key="4">
    <source>
        <dbReference type="ARBA" id="ARBA00022695"/>
    </source>
</evidence>
<protein>
    <submittedName>
        <fullName evidence="13">HD domain-containing protein</fullName>
    </submittedName>
</protein>
<feature type="domain" description="Poly A polymerase head" evidence="10">
    <location>
        <begin position="19"/>
        <end position="138"/>
    </location>
</feature>
<reference evidence="13" key="1">
    <citation type="submission" date="2020-08" db="EMBL/GenBank/DDBJ databases">
        <title>Genome public.</title>
        <authorList>
            <person name="Liu C."/>
            <person name="Sun Q."/>
        </authorList>
    </citation>
    <scope>NUCLEOTIDE SEQUENCE</scope>
    <source>
        <strain evidence="13">H8</strain>
    </source>
</reference>
<keyword evidence="8 9" id="KW-0694">RNA-binding</keyword>
<dbReference type="InterPro" id="IPR032810">
    <property type="entry name" value="CCA-adding_enz_C"/>
</dbReference>
<organism evidence="13 14">
    <name type="scientific">Congzhengia minquanensis</name>
    <dbReference type="NCBI Taxonomy" id="2763657"/>
    <lineage>
        <taxon>Bacteria</taxon>
        <taxon>Bacillati</taxon>
        <taxon>Bacillota</taxon>
        <taxon>Clostridia</taxon>
        <taxon>Eubacteriales</taxon>
        <taxon>Oscillospiraceae</taxon>
        <taxon>Congzhengia</taxon>
    </lineage>
</organism>
<dbReference type="GO" id="GO:0000049">
    <property type="term" value="F:tRNA binding"/>
    <property type="evidence" value="ECO:0007669"/>
    <property type="project" value="TreeGrafter"/>
</dbReference>
<comment type="cofactor">
    <cofactor evidence="1">
        <name>Mg(2+)</name>
        <dbReference type="ChEBI" id="CHEBI:18420"/>
    </cofactor>
</comment>
<name>A0A926HZP4_9FIRM</name>
<comment type="similarity">
    <text evidence="9">Belongs to the tRNA nucleotidyltransferase/poly(A) polymerase family.</text>
</comment>
<evidence type="ECO:0000256" key="3">
    <source>
        <dbReference type="ARBA" id="ARBA00022694"/>
    </source>
</evidence>
<keyword evidence="5" id="KW-0479">Metal-binding</keyword>
<keyword evidence="6" id="KW-0547">Nucleotide-binding</keyword>
<evidence type="ECO:0000256" key="5">
    <source>
        <dbReference type="ARBA" id="ARBA00022723"/>
    </source>
</evidence>
<evidence type="ECO:0000259" key="12">
    <source>
        <dbReference type="Pfam" id="PF13735"/>
    </source>
</evidence>
<evidence type="ECO:0000259" key="11">
    <source>
        <dbReference type="Pfam" id="PF12627"/>
    </source>
</evidence>
<dbReference type="InterPro" id="IPR050264">
    <property type="entry name" value="Bact_CCA-adding_enz_type3_sf"/>
</dbReference>
<dbReference type="SUPFAM" id="SSF81301">
    <property type="entry name" value="Nucleotidyltransferase"/>
    <property type="match status" value="1"/>
</dbReference>
<dbReference type="InterPro" id="IPR002646">
    <property type="entry name" value="PolA_pol_head_dom"/>
</dbReference>
<dbReference type="InterPro" id="IPR032828">
    <property type="entry name" value="PolyA_RNA-bd"/>
</dbReference>
<proteinExistence type="inferred from homology"/>
<dbReference type="RefSeq" id="WP_249313437.1">
    <property type="nucleotide sequence ID" value="NZ_JACRSU010000004.1"/>
</dbReference>
<dbReference type="AlphaFoldDB" id="A0A926HZP4"/>
<dbReference type="Proteomes" id="UP000611762">
    <property type="component" value="Unassembled WGS sequence"/>
</dbReference>
<dbReference type="EMBL" id="JACRSU010000004">
    <property type="protein sequence ID" value="MBC8541385.1"/>
    <property type="molecule type" value="Genomic_DNA"/>
</dbReference>
<evidence type="ECO:0000259" key="10">
    <source>
        <dbReference type="Pfam" id="PF01743"/>
    </source>
</evidence>
<evidence type="ECO:0000256" key="7">
    <source>
        <dbReference type="ARBA" id="ARBA00022842"/>
    </source>
</evidence>
<keyword evidence="7" id="KW-0460">Magnesium</keyword>
<comment type="caution">
    <text evidence="13">The sequence shown here is derived from an EMBL/GenBank/DDBJ whole genome shotgun (WGS) entry which is preliminary data.</text>
</comment>
<gene>
    <name evidence="13" type="ORF">H8698_10390</name>
</gene>
<evidence type="ECO:0000256" key="8">
    <source>
        <dbReference type="ARBA" id="ARBA00022884"/>
    </source>
</evidence>
<evidence type="ECO:0000313" key="14">
    <source>
        <dbReference type="Proteomes" id="UP000611762"/>
    </source>
</evidence>
<feature type="domain" description="CCA-adding enzyme C-terminal" evidence="12">
    <location>
        <begin position="290"/>
        <end position="432"/>
    </location>
</feature>
<dbReference type="CDD" id="cd00077">
    <property type="entry name" value="HDc"/>
    <property type="match status" value="1"/>
</dbReference>
<keyword evidence="2 9" id="KW-0808">Transferase</keyword>
<dbReference type="GO" id="GO:0016779">
    <property type="term" value="F:nucleotidyltransferase activity"/>
    <property type="evidence" value="ECO:0007669"/>
    <property type="project" value="UniProtKB-KW"/>
</dbReference>
<dbReference type="Gene3D" id="3.30.460.10">
    <property type="entry name" value="Beta Polymerase, domain 2"/>
    <property type="match status" value="1"/>
</dbReference>
<evidence type="ECO:0000313" key="13">
    <source>
        <dbReference type="EMBL" id="MBC8541385.1"/>
    </source>
</evidence>
<dbReference type="Gene3D" id="1.10.246.80">
    <property type="match status" value="1"/>
</dbReference>
<dbReference type="Pfam" id="PF13735">
    <property type="entry name" value="tRNA_NucTran2_2"/>
    <property type="match status" value="1"/>
</dbReference>
<evidence type="ECO:0000256" key="9">
    <source>
        <dbReference type="RuleBase" id="RU003953"/>
    </source>
</evidence>
<dbReference type="GO" id="GO:0008033">
    <property type="term" value="P:tRNA processing"/>
    <property type="evidence" value="ECO:0007669"/>
    <property type="project" value="UniProtKB-KW"/>
</dbReference>
<dbReference type="CDD" id="cd05398">
    <property type="entry name" value="NT_ClassII-CCAase"/>
    <property type="match status" value="1"/>
</dbReference>
<evidence type="ECO:0000256" key="1">
    <source>
        <dbReference type="ARBA" id="ARBA00001946"/>
    </source>
</evidence>
<dbReference type="PROSITE" id="PS51257">
    <property type="entry name" value="PROKAR_LIPOPROTEIN"/>
    <property type="match status" value="1"/>
</dbReference>
<evidence type="ECO:0000256" key="2">
    <source>
        <dbReference type="ARBA" id="ARBA00022679"/>
    </source>
</evidence>
<evidence type="ECO:0000256" key="6">
    <source>
        <dbReference type="ARBA" id="ARBA00022741"/>
    </source>
</evidence>
<dbReference type="Pfam" id="PF12627">
    <property type="entry name" value="PolyA_pol_RNAbd"/>
    <property type="match status" value="1"/>
</dbReference>
<dbReference type="PANTHER" id="PTHR46173">
    <property type="entry name" value="CCA TRNA NUCLEOTIDYLTRANSFERASE 1, MITOCHONDRIAL"/>
    <property type="match status" value="1"/>
</dbReference>